<dbReference type="SUPFAM" id="SSF55729">
    <property type="entry name" value="Acyl-CoA N-acyltransferases (Nat)"/>
    <property type="match status" value="1"/>
</dbReference>
<organism evidence="4 5">
    <name type="scientific">Desulfonema ishimotonii</name>
    <dbReference type="NCBI Taxonomy" id="45657"/>
    <lineage>
        <taxon>Bacteria</taxon>
        <taxon>Pseudomonadati</taxon>
        <taxon>Thermodesulfobacteriota</taxon>
        <taxon>Desulfobacteria</taxon>
        <taxon>Desulfobacterales</taxon>
        <taxon>Desulfococcaceae</taxon>
        <taxon>Desulfonema</taxon>
    </lineage>
</organism>
<dbReference type="GO" id="GO:0016787">
    <property type="term" value="F:hydrolase activity"/>
    <property type="evidence" value="ECO:0007669"/>
    <property type="project" value="UniProtKB-KW"/>
</dbReference>
<dbReference type="InterPro" id="IPR037171">
    <property type="entry name" value="NagB/RpiA_transferase-like"/>
</dbReference>
<reference evidence="5" key="1">
    <citation type="submission" date="2017-11" db="EMBL/GenBank/DDBJ databases">
        <authorList>
            <person name="Watanabe M."/>
            <person name="Kojima H."/>
        </authorList>
    </citation>
    <scope>NUCLEOTIDE SEQUENCE [LARGE SCALE GENOMIC DNA]</scope>
    <source>
        <strain evidence="5">Tokyo 01</strain>
    </source>
</reference>
<keyword evidence="4" id="KW-0378">Hydrolase</keyword>
<reference evidence="5" key="2">
    <citation type="submission" date="2019-01" db="EMBL/GenBank/DDBJ databases">
        <title>Genome sequence of Desulfonema ishimotonii strain Tokyo 01.</title>
        <authorList>
            <person name="Fukui M."/>
        </authorList>
    </citation>
    <scope>NUCLEOTIDE SEQUENCE [LARGE SCALE GENOMIC DNA]</scope>
    <source>
        <strain evidence="5">Tokyo 01</strain>
    </source>
</reference>
<dbReference type="Pfam" id="PF13336">
    <property type="entry name" value="AcetylCoA_hyd_C"/>
    <property type="match status" value="1"/>
</dbReference>
<dbReference type="Gene3D" id="3.40.1080.20">
    <property type="entry name" value="Acetyl-CoA hydrolase/transferase C-terminal domain"/>
    <property type="match status" value="1"/>
</dbReference>
<dbReference type="Pfam" id="PF00583">
    <property type="entry name" value="Acetyltransf_1"/>
    <property type="match status" value="1"/>
</dbReference>
<dbReference type="Gene3D" id="3.40.630.30">
    <property type="match status" value="1"/>
</dbReference>
<dbReference type="GO" id="GO:0006083">
    <property type="term" value="P:acetate metabolic process"/>
    <property type="evidence" value="ECO:0007669"/>
    <property type="project" value="InterPro"/>
</dbReference>
<evidence type="ECO:0000256" key="2">
    <source>
        <dbReference type="ARBA" id="ARBA00022679"/>
    </source>
</evidence>
<dbReference type="Gene3D" id="3.30.750.70">
    <property type="entry name" value="4-hydroxybutyrate coenzyme like domains"/>
    <property type="match status" value="1"/>
</dbReference>
<comment type="caution">
    <text evidence="4">The sequence shown here is derived from an EMBL/GenBank/DDBJ whole genome shotgun (WGS) entry which is preliminary data.</text>
</comment>
<dbReference type="CDD" id="cd04301">
    <property type="entry name" value="NAT_SF"/>
    <property type="match status" value="1"/>
</dbReference>
<dbReference type="RefSeq" id="WP_124328112.1">
    <property type="nucleotide sequence ID" value="NZ_BEXT01000001.1"/>
</dbReference>
<dbReference type="InterPro" id="IPR038460">
    <property type="entry name" value="AcetylCoA_hyd_C_sf"/>
</dbReference>
<dbReference type="InterPro" id="IPR000182">
    <property type="entry name" value="GNAT_dom"/>
</dbReference>
<dbReference type="InterPro" id="IPR016181">
    <property type="entry name" value="Acyl_CoA_acyltransferase"/>
</dbReference>
<dbReference type="PANTHER" id="PTHR21432">
    <property type="entry name" value="ACETYL-COA HYDROLASE-RELATED"/>
    <property type="match status" value="1"/>
</dbReference>
<dbReference type="AlphaFoldDB" id="A0A401FUW1"/>
<dbReference type="InterPro" id="IPR046433">
    <property type="entry name" value="ActCoA_hydro"/>
</dbReference>
<comment type="similarity">
    <text evidence="1">Belongs to the acetyl-CoA hydrolase/transferase family.</text>
</comment>
<dbReference type="GO" id="GO:0016747">
    <property type="term" value="F:acyltransferase activity, transferring groups other than amino-acyl groups"/>
    <property type="evidence" value="ECO:0007669"/>
    <property type="project" value="InterPro"/>
</dbReference>
<keyword evidence="5" id="KW-1185">Reference proteome</keyword>
<dbReference type="Pfam" id="PF02550">
    <property type="entry name" value="AcetylCoA_hydro"/>
    <property type="match status" value="1"/>
</dbReference>
<sequence>MDLNEYCPHKVVSAEKAISKIKRGSRVFIGTGCGEPQHLIRSMVSDMNMQDIMIYQMLSSTLSEYVEDEFFLRRFSLKIFFISRSMRKAAAEGKIDYIPTYLSQIPTLFYSQRIGLDVALIQVSPPDKFGYCSLGISVDITRAGMESAKMLIAQVNPRLPKTWGDSFIHVDDIDYLVSHEESVVESPPQWREDEVTRRIGMYVAQVVDDESTIQVGFGHLPNAVLQYLDKKKDLGIHTQVITDGLLPLLKKKVITNKKKSLLAGRVVASLCMGSQELYDFVHNNPMFYFRSSDYVNDPTVIARNDNLISISSALEVDLTGQVCSDSMGNLFYSGIGDQVDFLRGSAMSKGGFSIVALPSTARNGKVSRIVPSLSEGAGVATTRADVDIVITEYGIAELQGKSIYQRVMELAQIAHPKFREELIEQAKQRNYIFADQLPPSTEDLSFLEGYKSTVDLSNGKTALFRPLFPSDEFAYRNFFYSLQEKTIYYRFFYKMKIFSHEVVQKQYASVDYTRNMSFIGLVQSRRHQELIAIGSYAEGDDDRAEVAFVVREDYQGMGIASYILEQLEMIARDNDYKGFIATTLRENAPMIHVFKKRYPNAKVISSTGDVMLLMDFDDPDKPEAAAREPIV</sequence>
<dbReference type="PANTHER" id="PTHR21432:SF20">
    <property type="entry name" value="ACETYL-COA HYDROLASE"/>
    <property type="match status" value="1"/>
</dbReference>
<evidence type="ECO:0000313" key="4">
    <source>
        <dbReference type="EMBL" id="GBC60734.1"/>
    </source>
</evidence>
<accession>A0A401FUW1</accession>
<name>A0A401FUW1_9BACT</name>
<keyword evidence="2" id="KW-0808">Transferase</keyword>
<feature type="domain" description="N-acetyltransferase" evidence="3">
    <location>
        <begin position="462"/>
        <end position="619"/>
    </location>
</feature>
<evidence type="ECO:0000259" key="3">
    <source>
        <dbReference type="PROSITE" id="PS51186"/>
    </source>
</evidence>
<dbReference type="InterPro" id="IPR026888">
    <property type="entry name" value="AcetylCoA_hyd_C"/>
</dbReference>
<dbReference type="GO" id="GO:0008775">
    <property type="term" value="F:acetate CoA-transferase activity"/>
    <property type="evidence" value="ECO:0007669"/>
    <property type="project" value="InterPro"/>
</dbReference>
<proteinExistence type="inferred from homology"/>
<gene>
    <name evidence="4" type="ORF">DENIS_1693</name>
</gene>
<dbReference type="EMBL" id="BEXT01000001">
    <property type="protein sequence ID" value="GBC60734.1"/>
    <property type="molecule type" value="Genomic_DNA"/>
</dbReference>
<dbReference type="Gene3D" id="3.40.1080.10">
    <property type="entry name" value="Glutaconate Coenzyme A-transferase"/>
    <property type="match status" value="1"/>
</dbReference>
<dbReference type="OrthoDB" id="9801795at2"/>
<dbReference type="PROSITE" id="PS51186">
    <property type="entry name" value="GNAT"/>
    <property type="match status" value="1"/>
</dbReference>
<evidence type="ECO:0000313" key="5">
    <source>
        <dbReference type="Proteomes" id="UP000288096"/>
    </source>
</evidence>
<evidence type="ECO:0000256" key="1">
    <source>
        <dbReference type="ARBA" id="ARBA00009632"/>
    </source>
</evidence>
<protein>
    <submittedName>
        <fullName evidence="4">Acetyl-CoA hydrolase</fullName>
    </submittedName>
</protein>
<dbReference type="InterPro" id="IPR003702">
    <property type="entry name" value="ActCoA_hydro_N"/>
</dbReference>
<dbReference type="SUPFAM" id="SSF100950">
    <property type="entry name" value="NagB/RpiA/CoA transferase-like"/>
    <property type="match status" value="2"/>
</dbReference>
<dbReference type="Proteomes" id="UP000288096">
    <property type="component" value="Unassembled WGS sequence"/>
</dbReference>